<dbReference type="Proteomes" id="UP000688947">
    <property type="component" value="Unassembled WGS sequence"/>
</dbReference>
<accession>A0A8T1UUS5</accession>
<feature type="transmembrane region" description="Helical" evidence="1">
    <location>
        <begin position="460"/>
        <end position="486"/>
    </location>
</feature>
<evidence type="ECO:0000313" key="3">
    <source>
        <dbReference type="Proteomes" id="UP000688947"/>
    </source>
</evidence>
<reference evidence="2" key="1">
    <citation type="submission" date="2021-01" db="EMBL/GenBank/DDBJ databases">
        <title>Phytophthora aleatoria, a newly-described species from Pinus radiata is distinct from Phytophthora cactorum isolates based on comparative genomics.</title>
        <authorList>
            <person name="Mcdougal R."/>
            <person name="Panda P."/>
            <person name="Williams N."/>
            <person name="Studholme D.J."/>
        </authorList>
    </citation>
    <scope>NUCLEOTIDE SEQUENCE</scope>
    <source>
        <strain evidence="2">NZFS 3830</strain>
    </source>
</reference>
<feature type="transmembrane region" description="Helical" evidence="1">
    <location>
        <begin position="155"/>
        <end position="178"/>
    </location>
</feature>
<dbReference type="AlphaFoldDB" id="A0A8T1UUS5"/>
<evidence type="ECO:0000313" key="2">
    <source>
        <dbReference type="EMBL" id="KAG6969449.1"/>
    </source>
</evidence>
<name>A0A8T1UUS5_9STRA</name>
<feature type="transmembrane region" description="Helical" evidence="1">
    <location>
        <begin position="222"/>
        <end position="243"/>
    </location>
</feature>
<dbReference type="VEuPathDB" id="FungiDB:PC110_g3569"/>
<keyword evidence="1" id="KW-1133">Transmembrane helix</keyword>
<feature type="transmembrane region" description="Helical" evidence="1">
    <location>
        <begin position="184"/>
        <end position="201"/>
    </location>
</feature>
<feature type="transmembrane region" description="Helical" evidence="1">
    <location>
        <begin position="511"/>
        <end position="529"/>
    </location>
</feature>
<keyword evidence="1" id="KW-0472">Membrane</keyword>
<proteinExistence type="predicted"/>
<dbReference type="EMBL" id="JAENGZ010000096">
    <property type="protein sequence ID" value="KAG6969449.1"/>
    <property type="molecule type" value="Genomic_DNA"/>
</dbReference>
<feature type="transmembrane region" description="Helical" evidence="1">
    <location>
        <begin position="123"/>
        <end position="143"/>
    </location>
</feature>
<gene>
    <name evidence="2" type="ORF">JG687_00003188</name>
</gene>
<dbReference type="OrthoDB" id="121615at2759"/>
<evidence type="ECO:0000256" key="1">
    <source>
        <dbReference type="SAM" id="Phobius"/>
    </source>
</evidence>
<feature type="transmembrane region" description="Helical" evidence="1">
    <location>
        <begin position="84"/>
        <end position="108"/>
    </location>
</feature>
<comment type="caution">
    <text evidence="2">The sequence shown here is derived from an EMBL/GenBank/DDBJ whole genome shotgun (WGS) entry which is preliminary data.</text>
</comment>
<keyword evidence="1" id="KW-0812">Transmembrane</keyword>
<feature type="transmembrane region" description="Helical" evidence="1">
    <location>
        <begin position="310"/>
        <end position="331"/>
    </location>
</feature>
<protein>
    <submittedName>
        <fullName evidence="2">Uncharacterized protein</fullName>
    </submittedName>
</protein>
<sequence>MSYLNRGCSSILLYDYPNVRHGPYIEILAVCLLGQSMTTEVVHRAGSGVRALVRKWESLQVELHGSYSIQRFNSMFKYRASTGILRALVVLLAIPLIPLVCVAVIDAIPMNSPDLGLAGSGTVWMRGVSVGLVNSFTLSWMFCQYVPELKLSRRTLLSTTIAATAVSHLAVLGLIMMFRYPLPFTLVWMSGPWIATLALSLKLSRGDFLSKNPAVWQDVRRFSILSVMHTSSGLIITGFNVIFQSVPEEWQTITALLVPAFKITERNLFCRFLRGKDDLKPELVVFTVEITNTLFISTSMQQAASTKTSAVLILIDFVQLLISLCDLSLMLKSVKEITDKMKITPNEIIACAFMLSTNYPELGKETPLVDTVAQSKSDVFRLSTFEKIHATASQVGRKLTNTNRVAPTLAEGGNMAVVPSTSRMVPVERNSVGPTANDLELMERITPRERQMLLRKALQILFLTEFLLLNELMEVLTPMMYMILFYCPNREFYPLFDGLDEAAFQKVVRNIVVYGLLELGSFVLLVVIIHRTTHKFPFQQLAYAVSGSWGKIECKLAIWLTLLLQSTIPQLGA</sequence>
<organism evidence="2 3">
    <name type="scientific">Phytophthora cactorum</name>
    <dbReference type="NCBI Taxonomy" id="29920"/>
    <lineage>
        <taxon>Eukaryota</taxon>
        <taxon>Sar</taxon>
        <taxon>Stramenopiles</taxon>
        <taxon>Oomycota</taxon>
        <taxon>Peronosporomycetes</taxon>
        <taxon>Peronosporales</taxon>
        <taxon>Peronosporaceae</taxon>
        <taxon>Phytophthora</taxon>
    </lineage>
</organism>